<comment type="caution">
    <text evidence="1">The sequence shown here is derived from an EMBL/GenBank/DDBJ whole genome shotgun (WGS) entry which is preliminary data.</text>
</comment>
<dbReference type="Pfam" id="PF06945">
    <property type="entry name" value="DUF1289"/>
    <property type="match status" value="1"/>
</dbReference>
<sequence>MTDGTPDNAAPNTAIVPSPCISVCKLTADRAYCIGCLRTLEEIRGWKHMDAGQKRALLADLENRQAAAAE</sequence>
<dbReference type="PANTHER" id="PTHR35175">
    <property type="entry name" value="DUF1289 DOMAIN-CONTAINING PROTEIN"/>
    <property type="match status" value="1"/>
</dbReference>
<gene>
    <name evidence="1" type="ORF">C1S70_14165</name>
</gene>
<dbReference type="RefSeq" id="WP_103040091.1">
    <property type="nucleotide sequence ID" value="NZ_POWG01000013.1"/>
</dbReference>
<dbReference type="EMBL" id="POWG01000013">
    <property type="protein sequence ID" value="PNQ98297.1"/>
    <property type="molecule type" value="Genomic_DNA"/>
</dbReference>
<dbReference type="AlphaFoldDB" id="A0A2K1G0J4"/>
<evidence type="ECO:0000313" key="1">
    <source>
        <dbReference type="EMBL" id="PNQ98297.1"/>
    </source>
</evidence>
<reference evidence="1 2" key="1">
    <citation type="submission" date="2018-01" db="EMBL/GenBank/DDBJ databases">
        <title>Whole genome sequence of Azospirillum brasilense REC3 isolated from strawberry roots.</title>
        <authorList>
            <person name="Fontana C.A."/>
            <person name="Salazar S.M."/>
            <person name="Bassi D."/>
            <person name="Puglisi E."/>
            <person name="Lovaisa N.C."/>
            <person name="Toffoli L.M."/>
            <person name="Pedraza R."/>
            <person name="Cocconcelli P.S."/>
        </authorList>
    </citation>
    <scope>NUCLEOTIDE SEQUENCE [LARGE SCALE GENOMIC DNA]</scope>
    <source>
        <strain evidence="1 2">REC3</strain>
    </source>
</reference>
<organism evidence="1 2">
    <name type="scientific">Azospirillum argentinense</name>
    <dbReference type="NCBI Taxonomy" id="2970906"/>
    <lineage>
        <taxon>Bacteria</taxon>
        <taxon>Pseudomonadati</taxon>
        <taxon>Pseudomonadota</taxon>
        <taxon>Alphaproteobacteria</taxon>
        <taxon>Rhodospirillales</taxon>
        <taxon>Azospirillaceae</taxon>
        <taxon>Azospirillum</taxon>
    </lineage>
</organism>
<name>A0A2K1G0J4_9PROT</name>
<dbReference type="Proteomes" id="UP000236268">
    <property type="component" value="Unassembled WGS sequence"/>
</dbReference>
<dbReference type="InterPro" id="IPR010710">
    <property type="entry name" value="DUF1289"/>
</dbReference>
<dbReference type="PANTHER" id="PTHR35175:SF2">
    <property type="entry name" value="DUF1289 DOMAIN-CONTAINING PROTEIN"/>
    <property type="match status" value="1"/>
</dbReference>
<protein>
    <submittedName>
        <fullName evidence="1">DUF1289 domain-containing protein</fullName>
    </submittedName>
</protein>
<accession>A0A2K1G0J4</accession>
<evidence type="ECO:0000313" key="2">
    <source>
        <dbReference type="Proteomes" id="UP000236268"/>
    </source>
</evidence>
<proteinExistence type="predicted"/>